<dbReference type="CDD" id="cd06550">
    <property type="entry name" value="TM_ABC_iron-siderophores_like"/>
    <property type="match status" value="1"/>
</dbReference>
<proteinExistence type="inferred from homology"/>
<evidence type="ECO:0000256" key="4">
    <source>
        <dbReference type="ARBA" id="ARBA00022475"/>
    </source>
</evidence>
<comment type="subcellular location">
    <subcellularLocation>
        <location evidence="1">Cell membrane</location>
        <topology evidence="1">Multi-pass membrane protein</topology>
    </subcellularLocation>
</comment>
<keyword evidence="6 8" id="KW-1133">Transmembrane helix</keyword>
<feature type="transmembrane region" description="Helical" evidence="8">
    <location>
        <begin position="301"/>
        <end position="320"/>
    </location>
</feature>
<gene>
    <name evidence="9" type="ORF">RB614_24680</name>
</gene>
<feature type="transmembrane region" description="Helical" evidence="8">
    <location>
        <begin position="59"/>
        <end position="77"/>
    </location>
</feature>
<protein>
    <submittedName>
        <fullName evidence="9">Iron chelate uptake ABC transporter family permease subunit</fullName>
    </submittedName>
</protein>
<dbReference type="Proteomes" id="UP001230908">
    <property type="component" value="Unassembled WGS sequence"/>
</dbReference>
<evidence type="ECO:0000313" key="10">
    <source>
        <dbReference type="Proteomes" id="UP001230908"/>
    </source>
</evidence>
<feature type="transmembrane region" description="Helical" evidence="8">
    <location>
        <begin position="183"/>
        <end position="206"/>
    </location>
</feature>
<feature type="transmembrane region" description="Helical" evidence="8">
    <location>
        <begin position="141"/>
        <end position="163"/>
    </location>
</feature>
<keyword evidence="5 8" id="KW-0812">Transmembrane</keyword>
<feature type="transmembrane region" description="Helical" evidence="8">
    <location>
        <begin position="232"/>
        <end position="254"/>
    </location>
</feature>
<dbReference type="Gene3D" id="1.10.3470.10">
    <property type="entry name" value="ABC transporter involved in vitamin B12 uptake, BtuC"/>
    <property type="match status" value="1"/>
</dbReference>
<keyword evidence="10" id="KW-1185">Reference proteome</keyword>
<evidence type="ECO:0000256" key="6">
    <source>
        <dbReference type="ARBA" id="ARBA00022989"/>
    </source>
</evidence>
<dbReference type="EMBL" id="JAVHUY010000024">
    <property type="protein sequence ID" value="MDQ7907722.1"/>
    <property type="molecule type" value="Genomic_DNA"/>
</dbReference>
<feature type="transmembrane region" description="Helical" evidence="8">
    <location>
        <begin position="114"/>
        <end position="134"/>
    </location>
</feature>
<dbReference type="PANTHER" id="PTHR30472">
    <property type="entry name" value="FERRIC ENTEROBACTIN TRANSPORT SYSTEM PERMEASE PROTEIN"/>
    <property type="match status" value="1"/>
</dbReference>
<sequence>MKRSFAVGLALLGICAAVAVVALGTGDYPISPAGVLRTLVGQGNPATEYIVIDLRLPRVLTALAVGAAFGASGAIFQSLTRNPLGSPDVIGFTAGASVGALIMIILVGGGLLEIASGAVLGGALAAAAVYLLAYRRGSQGYRLVIIGVAVQALLTAMTTYLLARANIFDSQRAALWIMGSLNARGWAHAAVAGGALALLLPVVLALHRRTLVLEMGDETARSLGVSVERVRLALIATAVALAAVGTACAGPIAFVALAAPQLARRLTRATGPNPLPSAAMGAALLLASDLLAQRALAPTQLPVGVVTAALGGAYLIWLLGWRRTAA</sequence>
<feature type="transmembrane region" description="Helical" evidence="8">
    <location>
        <begin position="89"/>
        <end position="108"/>
    </location>
</feature>
<evidence type="ECO:0000256" key="5">
    <source>
        <dbReference type="ARBA" id="ARBA00022692"/>
    </source>
</evidence>
<dbReference type="InterPro" id="IPR000522">
    <property type="entry name" value="ABC_transptr_permease_BtuC"/>
</dbReference>
<name>A0ABU0ZKZ7_9ACTN</name>
<reference evidence="9 10" key="1">
    <citation type="submission" date="2023-08" db="EMBL/GenBank/DDBJ databases">
        <title>Phytohabitans sansha sp. nov., isolated from marine sediment.</title>
        <authorList>
            <person name="Zhao Y."/>
            <person name="Yi K."/>
        </authorList>
    </citation>
    <scope>NUCLEOTIDE SEQUENCE [LARGE SCALE GENOMIC DNA]</scope>
    <source>
        <strain evidence="9 10">ZYX-F-186</strain>
    </source>
</reference>
<keyword evidence="7 8" id="KW-0472">Membrane</keyword>
<keyword evidence="4" id="KW-1003">Cell membrane</keyword>
<dbReference type="RefSeq" id="WP_308714992.1">
    <property type="nucleotide sequence ID" value="NZ_JAVHUY010000024.1"/>
</dbReference>
<comment type="caution">
    <text evidence="9">The sequence shown here is derived from an EMBL/GenBank/DDBJ whole genome shotgun (WGS) entry which is preliminary data.</text>
</comment>
<keyword evidence="3" id="KW-0813">Transport</keyword>
<evidence type="ECO:0000256" key="8">
    <source>
        <dbReference type="SAM" id="Phobius"/>
    </source>
</evidence>
<comment type="similarity">
    <text evidence="2">Belongs to the binding-protein-dependent transport system permease family. FecCD subfamily.</text>
</comment>
<evidence type="ECO:0000313" key="9">
    <source>
        <dbReference type="EMBL" id="MDQ7907722.1"/>
    </source>
</evidence>
<dbReference type="PANTHER" id="PTHR30472:SF24">
    <property type="entry name" value="FERRIC ENTEROBACTIN TRANSPORT SYSTEM PERMEASE PROTEIN FEPG"/>
    <property type="match status" value="1"/>
</dbReference>
<dbReference type="SUPFAM" id="SSF81345">
    <property type="entry name" value="ABC transporter involved in vitamin B12 uptake, BtuC"/>
    <property type="match status" value="1"/>
</dbReference>
<evidence type="ECO:0000256" key="1">
    <source>
        <dbReference type="ARBA" id="ARBA00004651"/>
    </source>
</evidence>
<evidence type="ECO:0000256" key="3">
    <source>
        <dbReference type="ARBA" id="ARBA00022448"/>
    </source>
</evidence>
<evidence type="ECO:0000256" key="7">
    <source>
        <dbReference type="ARBA" id="ARBA00023136"/>
    </source>
</evidence>
<accession>A0ABU0ZKZ7</accession>
<dbReference type="InterPro" id="IPR037294">
    <property type="entry name" value="ABC_BtuC-like"/>
</dbReference>
<organism evidence="9 10">
    <name type="scientific">Phytohabitans maris</name>
    <dbReference type="NCBI Taxonomy" id="3071409"/>
    <lineage>
        <taxon>Bacteria</taxon>
        <taxon>Bacillati</taxon>
        <taxon>Actinomycetota</taxon>
        <taxon>Actinomycetes</taxon>
        <taxon>Micromonosporales</taxon>
        <taxon>Micromonosporaceae</taxon>
    </lineage>
</organism>
<evidence type="ECO:0000256" key="2">
    <source>
        <dbReference type="ARBA" id="ARBA00007935"/>
    </source>
</evidence>
<dbReference type="Pfam" id="PF01032">
    <property type="entry name" value="FecCD"/>
    <property type="match status" value="1"/>
</dbReference>